<evidence type="ECO:0000313" key="3">
    <source>
        <dbReference type="EMBL" id="ELP67576.1"/>
    </source>
</evidence>
<evidence type="ECO:0000256" key="2">
    <source>
        <dbReference type="SAM" id="Phobius"/>
    </source>
</evidence>
<reference evidence="3 4" key="1">
    <citation type="journal article" date="2011" name="Plasmid">
        <title>Streptomyces turgidiscabies Car8 contains a modular pathogenicity island that shares virulence genes with other actinobacterial plant pathogens.</title>
        <authorList>
            <person name="Huguet-Tapia J.C."/>
            <person name="Badger J.H."/>
            <person name="Loria R."/>
            <person name="Pettis G.S."/>
        </authorList>
    </citation>
    <scope>NUCLEOTIDE SEQUENCE [LARGE SCALE GENOMIC DNA]</scope>
    <source>
        <strain evidence="3 4">Car8</strain>
    </source>
</reference>
<dbReference type="EMBL" id="AEJB01000276">
    <property type="protein sequence ID" value="ELP67576.1"/>
    <property type="molecule type" value="Genomic_DNA"/>
</dbReference>
<dbReference type="RefSeq" id="WP_006377288.1">
    <property type="nucleotide sequence ID" value="NZ_AEJB01000276.1"/>
</dbReference>
<dbReference type="PATRIC" id="fig|698760.3.peg.3692"/>
<dbReference type="AlphaFoldDB" id="L7F945"/>
<keyword evidence="2" id="KW-0812">Transmembrane</keyword>
<feature type="compositionally biased region" description="Basic and acidic residues" evidence="1">
    <location>
        <begin position="11"/>
        <end position="30"/>
    </location>
</feature>
<name>L7F945_STRT8</name>
<comment type="caution">
    <text evidence="3">The sequence shown here is derived from an EMBL/GenBank/DDBJ whole genome shotgun (WGS) entry which is preliminary data.</text>
</comment>
<evidence type="ECO:0000256" key="1">
    <source>
        <dbReference type="SAM" id="MobiDB-lite"/>
    </source>
</evidence>
<feature type="region of interest" description="Disordered" evidence="1">
    <location>
        <begin position="96"/>
        <end position="128"/>
    </location>
</feature>
<feature type="region of interest" description="Disordered" evidence="1">
    <location>
        <begin position="1"/>
        <end position="30"/>
    </location>
</feature>
<feature type="compositionally biased region" description="Polar residues" evidence="1">
    <location>
        <begin position="101"/>
        <end position="115"/>
    </location>
</feature>
<keyword evidence="2" id="KW-1133">Transmembrane helix</keyword>
<feature type="compositionally biased region" description="Low complexity" evidence="1">
    <location>
        <begin position="117"/>
        <end position="128"/>
    </location>
</feature>
<dbReference type="GeneID" id="97404468"/>
<dbReference type="STRING" id="85558.T45_00483"/>
<protein>
    <submittedName>
        <fullName evidence="3">Uncharacterized protein</fullName>
    </submittedName>
</protein>
<gene>
    <name evidence="3" type="ORF">STRTUCAR8_03815</name>
</gene>
<keyword evidence="4" id="KW-1185">Reference proteome</keyword>
<sequence>MNEEQLPEQPEQSREAGQHVGNEHGKDFEAQVREMMAEDAYTIRPSSAPYPAIRRKGTIERRRRVAAAGAVLVALAVTPVAAYALNGNSGDGAVNTAAPLPSTSTSQGSAPTPVQSAPVGPAGPATPGQLLDGITLAQASEGLEKCLAYNRENQKAMPPNTRRPDLGDAADYRIILALNSTGDSNSPGDGINVVAVKQQPEQPQLIRLICNVKDGEVGGLNTSAGGLELDNGGPVMPDMNGGKLYQQSFIDKGNWKLPFRWGTIGQVESDVTRVTVSYGGSTSEAALDHGWFVASGTLNQQVTLAPHVKGYDNTGKVVYDSDSDTQYEKTLP</sequence>
<feature type="transmembrane region" description="Helical" evidence="2">
    <location>
        <begin position="65"/>
        <end position="85"/>
    </location>
</feature>
<keyword evidence="2" id="KW-0472">Membrane</keyword>
<proteinExistence type="predicted"/>
<accession>L7F945</accession>
<evidence type="ECO:0000313" key="4">
    <source>
        <dbReference type="Proteomes" id="UP000010931"/>
    </source>
</evidence>
<dbReference type="Proteomes" id="UP000010931">
    <property type="component" value="Unassembled WGS sequence"/>
</dbReference>
<organism evidence="3 4">
    <name type="scientific">Streptomyces turgidiscabies (strain Car8)</name>
    <dbReference type="NCBI Taxonomy" id="698760"/>
    <lineage>
        <taxon>Bacteria</taxon>
        <taxon>Bacillati</taxon>
        <taxon>Actinomycetota</taxon>
        <taxon>Actinomycetes</taxon>
        <taxon>Kitasatosporales</taxon>
        <taxon>Streptomycetaceae</taxon>
        <taxon>Streptomyces</taxon>
    </lineage>
</organism>